<reference evidence="1 2" key="1">
    <citation type="journal article" date="2016" name="Nat. Commun.">
        <title>Thousands of microbial genomes shed light on interconnected biogeochemical processes in an aquifer system.</title>
        <authorList>
            <person name="Anantharaman K."/>
            <person name="Brown C.T."/>
            <person name="Hug L.A."/>
            <person name="Sharon I."/>
            <person name="Castelle C.J."/>
            <person name="Probst A.J."/>
            <person name="Thomas B.C."/>
            <person name="Singh A."/>
            <person name="Wilkins M.J."/>
            <person name="Karaoz U."/>
            <person name="Brodie E.L."/>
            <person name="Williams K.H."/>
            <person name="Hubbard S.S."/>
            <person name="Banfield J.F."/>
        </authorList>
    </citation>
    <scope>NUCLEOTIDE SEQUENCE [LARGE SCALE GENOMIC DNA]</scope>
</reference>
<sequence length="130" mass="14940">MKKSIKYIGFAVLGVVVLFFFATQFSEAESSFQCFGEISFNGTTRPMTVYMKLTEYRPWVLSDSHGSINLEIPNEWIEYYGHIEEVGDQLQIYETYPQKMLKGNFSRLSKTLAIDLESPFGFFDGNCITN</sequence>
<evidence type="ECO:0000313" key="1">
    <source>
        <dbReference type="EMBL" id="OGZ62663.1"/>
    </source>
</evidence>
<gene>
    <name evidence="1" type="ORF">A2639_00655</name>
</gene>
<dbReference type="AlphaFoldDB" id="A0A1G2HJN7"/>
<dbReference type="Proteomes" id="UP000178991">
    <property type="component" value="Unassembled WGS sequence"/>
</dbReference>
<protein>
    <submittedName>
        <fullName evidence="1">Uncharacterized protein</fullName>
    </submittedName>
</protein>
<organism evidence="1 2">
    <name type="scientific">Candidatus Staskawiczbacteria bacterium RIFCSPHIGHO2_01_FULL_34_27</name>
    <dbReference type="NCBI Taxonomy" id="1802199"/>
    <lineage>
        <taxon>Bacteria</taxon>
        <taxon>Candidatus Staskawicziibacteriota</taxon>
    </lineage>
</organism>
<accession>A0A1G2HJN7</accession>
<name>A0A1G2HJN7_9BACT</name>
<comment type="caution">
    <text evidence="1">The sequence shown here is derived from an EMBL/GenBank/DDBJ whole genome shotgun (WGS) entry which is preliminary data.</text>
</comment>
<dbReference type="EMBL" id="MHOL01000016">
    <property type="protein sequence ID" value="OGZ62663.1"/>
    <property type="molecule type" value="Genomic_DNA"/>
</dbReference>
<evidence type="ECO:0000313" key="2">
    <source>
        <dbReference type="Proteomes" id="UP000178991"/>
    </source>
</evidence>
<proteinExistence type="predicted"/>